<comment type="caution">
    <text evidence="1">The sequence shown here is derived from an EMBL/GenBank/DDBJ whole genome shotgun (WGS) entry which is preliminary data.</text>
</comment>
<evidence type="ECO:0000313" key="1">
    <source>
        <dbReference type="EMBL" id="KAK3226734.1"/>
    </source>
</evidence>
<evidence type="ECO:0000313" key="2">
    <source>
        <dbReference type="Proteomes" id="UP001281410"/>
    </source>
</evidence>
<keyword evidence="2" id="KW-1185">Reference proteome</keyword>
<dbReference type="PANTHER" id="PTHR43139:SF7">
    <property type="entry name" value="ALPHA_BETA-HYDROLASES SUPERFAMILY PROTEIN"/>
    <property type="match status" value="1"/>
</dbReference>
<dbReference type="InterPro" id="IPR029058">
    <property type="entry name" value="AB_hydrolase_fold"/>
</dbReference>
<protein>
    <submittedName>
        <fullName evidence="1">Uncharacterized protein</fullName>
    </submittedName>
</protein>
<proteinExistence type="predicted"/>
<accession>A0AAE0EG18</accession>
<dbReference type="SUPFAM" id="SSF53474">
    <property type="entry name" value="alpha/beta-Hydrolases"/>
    <property type="match status" value="1"/>
</dbReference>
<sequence>MELDLHQIHHSPPLVTRPFKNVINNYFEGLSSKQPSSDMKEFIASYTKRQNFTASLNWLYRHSFRIASLRSVLTDLDNNTFMHCWVPKTPIKSKPNLILIHGFGANATRQYHEHLRHFTDRFNVYVPDLLFFGDSYTRMQPGTNGVVPG</sequence>
<organism evidence="1 2">
    <name type="scientific">Dipteronia sinensis</name>
    <dbReference type="NCBI Taxonomy" id="43782"/>
    <lineage>
        <taxon>Eukaryota</taxon>
        <taxon>Viridiplantae</taxon>
        <taxon>Streptophyta</taxon>
        <taxon>Embryophyta</taxon>
        <taxon>Tracheophyta</taxon>
        <taxon>Spermatophyta</taxon>
        <taxon>Magnoliopsida</taxon>
        <taxon>eudicotyledons</taxon>
        <taxon>Gunneridae</taxon>
        <taxon>Pentapetalae</taxon>
        <taxon>rosids</taxon>
        <taxon>malvids</taxon>
        <taxon>Sapindales</taxon>
        <taxon>Sapindaceae</taxon>
        <taxon>Hippocastanoideae</taxon>
        <taxon>Acereae</taxon>
        <taxon>Dipteronia</taxon>
    </lineage>
</organism>
<reference evidence="1" key="1">
    <citation type="journal article" date="2023" name="Plant J.">
        <title>Genome sequences and population genomics provide insights into the demographic history, inbreeding, and mutation load of two 'living fossil' tree species of Dipteronia.</title>
        <authorList>
            <person name="Feng Y."/>
            <person name="Comes H.P."/>
            <person name="Chen J."/>
            <person name="Zhu S."/>
            <person name="Lu R."/>
            <person name="Zhang X."/>
            <person name="Li P."/>
            <person name="Qiu J."/>
            <person name="Olsen K.M."/>
            <person name="Qiu Y."/>
        </authorList>
    </citation>
    <scope>NUCLEOTIDE SEQUENCE</scope>
    <source>
        <strain evidence="1">NBL</strain>
    </source>
</reference>
<gene>
    <name evidence="1" type="ORF">Dsin_006596</name>
</gene>
<dbReference type="InterPro" id="IPR052370">
    <property type="entry name" value="Meta-cleavage_hydrolase"/>
</dbReference>
<dbReference type="Gene3D" id="3.40.50.1820">
    <property type="entry name" value="alpha/beta hydrolase"/>
    <property type="match status" value="1"/>
</dbReference>
<dbReference type="AlphaFoldDB" id="A0AAE0EG18"/>
<dbReference type="Proteomes" id="UP001281410">
    <property type="component" value="Unassembled WGS sequence"/>
</dbReference>
<dbReference type="EMBL" id="JANJYJ010000002">
    <property type="protein sequence ID" value="KAK3226734.1"/>
    <property type="molecule type" value="Genomic_DNA"/>
</dbReference>
<dbReference type="PANTHER" id="PTHR43139">
    <property type="entry name" value="SI:DKEY-122A22.2"/>
    <property type="match status" value="1"/>
</dbReference>
<name>A0AAE0EG18_9ROSI</name>